<dbReference type="SUPFAM" id="SSF50630">
    <property type="entry name" value="Acid proteases"/>
    <property type="match status" value="1"/>
</dbReference>
<dbReference type="GO" id="GO:0016779">
    <property type="term" value="F:nucleotidyltransferase activity"/>
    <property type="evidence" value="ECO:0007669"/>
    <property type="project" value="UniProtKB-KW"/>
</dbReference>
<dbReference type="Gene3D" id="2.40.70.10">
    <property type="entry name" value="Acid Proteases"/>
    <property type="match status" value="1"/>
</dbReference>
<evidence type="ECO:0000256" key="3">
    <source>
        <dbReference type="ARBA" id="ARBA00022722"/>
    </source>
</evidence>
<dbReference type="GO" id="GO:0004190">
    <property type="term" value="F:aspartic-type endopeptidase activity"/>
    <property type="evidence" value="ECO:0007669"/>
    <property type="project" value="InterPro"/>
</dbReference>
<evidence type="ECO:0000259" key="7">
    <source>
        <dbReference type="PROSITE" id="PS50175"/>
    </source>
</evidence>
<reference evidence="8 9" key="1">
    <citation type="submission" date="2018-06" db="EMBL/GenBank/DDBJ databases">
        <title>Comparative genomics of downy mildews reveals potential adaptations to biotrophy.</title>
        <authorList>
            <person name="Fletcher K."/>
            <person name="Klosterman S.J."/>
            <person name="Derevnina L."/>
            <person name="Martin F."/>
            <person name="Koike S."/>
            <person name="Reyes Chin-Wo S."/>
            <person name="Mou B."/>
            <person name="Michelmore R."/>
        </authorList>
    </citation>
    <scope>NUCLEOTIDE SEQUENCE [LARGE SCALE GENOMIC DNA]</scope>
    <source>
        <strain evidence="8 9">R13</strain>
    </source>
</reference>
<dbReference type="InterPro" id="IPR043128">
    <property type="entry name" value="Rev_trsase/Diguanyl_cyclase"/>
</dbReference>
<dbReference type="InterPro" id="IPR001995">
    <property type="entry name" value="Peptidase_A2_cat"/>
</dbReference>
<dbReference type="Gene3D" id="3.30.70.270">
    <property type="match status" value="1"/>
</dbReference>
<name>A0A3R7Y0Z5_9STRA</name>
<feature type="region of interest" description="Disordered" evidence="6">
    <location>
        <begin position="31"/>
        <end position="55"/>
    </location>
</feature>
<evidence type="ECO:0000256" key="6">
    <source>
        <dbReference type="SAM" id="MobiDB-lite"/>
    </source>
</evidence>
<keyword evidence="5" id="KW-0378">Hydrolase</keyword>
<dbReference type="InterPro" id="IPR021109">
    <property type="entry name" value="Peptidase_aspartic_dom_sf"/>
</dbReference>
<protein>
    <recommendedName>
        <fullName evidence="7">Peptidase A2 domain-containing protein</fullName>
    </recommendedName>
</protein>
<feature type="compositionally biased region" description="Acidic residues" evidence="6">
    <location>
        <begin position="45"/>
        <end position="55"/>
    </location>
</feature>
<dbReference type="PROSITE" id="PS00141">
    <property type="entry name" value="ASP_PROTEASE"/>
    <property type="match status" value="1"/>
</dbReference>
<dbReference type="SUPFAM" id="SSF56672">
    <property type="entry name" value="DNA/RNA polymerases"/>
    <property type="match status" value="1"/>
</dbReference>
<comment type="caution">
    <text evidence="8">The sequence shown here is derived from an EMBL/GenBank/DDBJ whole genome shotgun (WGS) entry which is preliminary data.</text>
</comment>
<dbReference type="PROSITE" id="PS50175">
    <property type="entry name" value="ASP_PROT_RETROV"/>
    <property type="match status" value="1"/>
</dbReference>
<keyword evidence="4" id="KW-0255">Endonuclease</keyword>
<sequence>MWCKFHKTKSHNSSECFTLKKQLEEHKPAEIQTTVSSKNNYPRFEEEESDSDSESNSEIKLVGLVAKKHTSTKLAPLRIKVQLKNANGIFDALLDSGASISIFNQKTMQANVQLGRKQVASSTKFQTVNGEVTSDGSAVVQFRFASLKPSAIITHRFEILEKSQDAMVIGRDIMTSLGIVLDFKKKVVQWDGHYAHLNTGGSHSFEVSDYEFFEESKEIAESAVQPEELMPDTLPNSLVDEYHQLLRDNESLYDGHLGRMRFEDYILPISPDYKPVNAKPYPVPRSLEGKARELSQHLVSIDVLEKIYDSEMASPAFFLKKPNGSLRLLIDFRGLNRFLQRSPYYVPRILEILLRLAGAKCLSTLDANMGYYARRLATSSRNYTAFC</sequence>
<accession>A0A3R7Y0Z5</accession>
<feature type="compositionally biased region" description="Polar residues" evidence="6">
    <location>
        <begin position="31"/>
        <end position="40"/>
    </location>
</feature>
<keyword evidence="3" id="KW-0540">Nuclease</keyword>
<dbReference type="Gene3D" id="3.10.10.10">
    <property type="entry name" value="HIV Type 1 Reverse Transcriptase, subunit A, domain 1"/>
    <property type="match status" value="1"/>
</dbReference>
<dbReference type="EMBL" id="QKXF01000029">
    <property type="protein sequence ID" value="RQM18673.1"/>
    <property type="molecule type" value="Genomic_DNA"/>
</dbReference>
<keyword evidence="1" id="KW-0808">Transferase</keyword>
<evidence type="ECO:0000256" key="1">
    <source>
        <dbReference type="ARBA" id="ARBA00022679"/>
    </source>
</evidence>
<dbReference type="AlphaFoldDB" id="A0A3R7Y0Z5"/>
<evidence type="ECO:0000256" key="2">
    <source>
        <dbReference type="ARBA" id="ARBA00022695"/>
    </source>
</evidence>
<dbReference type="GO" id="GO:0006508">
    <property type="term" value="P:proteolysis"/>
    <property type="evidence" value="ECO:0007669"/>
    <property type="project" value="InterPro"/>
</dbReference>
<dbReference type="InterPro" id="IPR043502">
    <property type="entry name" value="DNA/RNA_pol_sf"/>
</dbReference>
<dbReference type="InterPro" id="IPR050951">
    <property type="entry name" value="Retrovirus_Pol_polyprotein"/>
</dbReference>
<gene>
    <name evidence="8" type="ORF">DD237_008416</name>
</gene>
<feature type="domain" description="Peptidase A2" evidence="7">
    <location>
        <begin position="90"/>
        <end position="173"/>
    </location>
</feature>
<proteinExistence type="predicted"/>
<dbReference type="VEuPathDB" id="FungiDB:DD237_008416"/>
<evidence type="ECO:0000256" key="4">
    <source>
        <dbReference type="ARBA" id="ARBA00022759"/>
    </source>
</evidence>
<evidence type="ECO:0000256" key="5">
    <source>
        <dbReference type="ARBA" id="ARBA00022801"/>
    </source>
</evidence>
<dbReference type="Pfam" id="PF00077">
    <property type="entry name" value="RVP"/>
    <property type="match status" value="1"/>
</dbReference>
<dbReference type="Proteomes" id="UP000286097">
    <property type="component" value="Unassembled WGS sequence"/>
</dbReference>
<dbReference type="PANTHER" id="PTHR37984">
    <property type="entry name" value="PROTEIN CBG26694"/>
    <property type="match status" value="1"/>
</dbReference>
<dbReference type="InterPro" id="IPR018061">
    <property type="entry name" value="Retropepsins"/>
</dbReference>
<dbReference type="InterPro" id="IPR001969">
    <property type="entry name" value="Aspartic_peptidase_AS"/>
</dbReference>
<evidence type="ECO:0000313" key="8">
    <source>
        <dbReference type="EMBL" id="RQM18673.1"/>
    </source>
</evidence>
<keyword evidence="2" id="KW-0548">Nucleotidyltransferase</keyword>
<organism evidence="8 9">
    <name type="scientific">Peronospora effusa</name>
    <dbReference type="NCBI Taxonomy" id="542832"/>
    <lineage>
        <taxon>Eukaryota</taxon>
        <taxon>Sar</taxon>
        <taxon>Stramenopiles</taxon>
        <taxon>Oomycota</taxon>
        <taxon>Peronosporomycetes</taxon>
        <taxon>Peronosporales</taxon>
        <taxon>Peronosporaceae</taxon>
        <taxon>Peronospora</taxon>
    </lineage>
</organism>
<dbReference type="GO" id="GO:0004519">
    <property type="term" value="F:endonuclease activity"/>
    <property type="evidence" value="ECO:0007669"/>
    <property type="project" value="UniProtKB-KW"/>
</dbReference>
<evidence type="ECO:0000313" key="9">
    <source>
        <dbReference type="Proteomes" id="UP000286097"/>
    </source>
</evidence>
<dbReference type="PANTHER" id="PTHR37984:SF5">
    <property type="entry name" value="PROTEIN NYNRIN-LIKE"/>
    <property type="match status" value="1"/>
</dbReference>